<evidence type="ECO:0000313" key="2">
    <source>
        <dbReference type="EMBL" id="KAF2019951.1"/>
    </source>
</evidence>
<keyword evidence="1" id="KW-1133">Transmembrane helix</keyword>
<reference evidence="2" key="1">
    <citation type="journal article" date="2020" name="Stud. Mycol.">
        <title>101 Dothideomycetes genomes: a test case for predicting lifestyles and emergence of pathogens.</title>
        <authorList>
            <person name="Haridas S."/>
            <person name="Albert R."/>
            <person name="Binder M."/>
            <person name="Bloem J."/>
            <person name="Labutti K."/>
            <person name="Salamov A."/>
            <person name="Andreopoulos B."/>
            <person name="Baker S."/>
            <person name="Barry K."/>
            <person name="Bills G."/>
            <person name="Bluhm B."/>
            <person name="Cannon C."/>
            <person name="Castanera R."/>
            <person name="Culley D."/>
            <person name="Daum C."/>
            <person name="Ezra D."/>
            <person name="Gonzalez J."/>
            <person name="Henrissat B."/>
            <person name="Kuo A."/>
            <person name="Liang C."/>
            <person name="Lipzen A."/>
            <person name="Lutzoni F."/>
            <person name="Magnuson J."/>
            <person name="Mondo S."/>
            <person name="Nolan M."/>
            <person name="Ohm R."/>
            <person name="Pangilinan J."/>
            <person name="Park H.-J."/>
            <person name="Ramirez L."/>
            <person name="Alfaro M."/>
            <person name="Sun H."/>
            <person name="Tritt A."/>
            <person name="Yoshinaga Y."/>
            <person name="Zwiers L.-H."/>
            <person name="Turgeon B."/>
            <person name="Goodwin S."/>
            <person name="Spatafora J."/>
            <person name="Crous P."/>
            <person name="Grigoriev I."/>
        </authorList>
    </citation>
    <scope>NUCLEOTIDE SEQUENCE</scope>
    <source>
        <strain evidence="2">CBS 175.79</strain>
    </source>
</reference>
<accession>A0A6A5Y529</accession>
<gene>
    <name evidence="2" type="ORF">BU24DRAFT_130282</name>
</gene>
<evidence type="ECO:0000313" key="3">
    <source>
        <dbReference type="Proteomes" id="UP000799778"/>
    </source>
</evidence>
<dbReference type="GeneID" id="54278407"/>
<keyword evidence="1" id="KW-0472">Membrane</keyword>
<proteinExistence type="predicted"/>
<dbReference type="EMBL" id="ML978067">
    <property type="protein sequence ID" value="KAF2019951.1"/>
    <property type="molecule type" value="Genomic_DNA"/>
</dbReference>
<keyword evidence="1" id="KW-0812">Transmembrane</keyword>
<dbReference type="AlphaFoldDB" id="A0A6A5Y529"/>
<organism evidence="2 3">
    <name type="scientific">Aaosphaeria arxii CBS 175.79</name>
    <dbReference type="NCBI Taxonomy" id="1450172"/>
    <lineage>
        <taxon>Eukaryota</taxon>
        <taxon>Fungi</taxon>
        <taxon>Dikarya</taxon>
        <taxon>Ascomycota</taxon>
        <taxon>Pezizomycotina</taxon>
        <taxon>Dothideomycetes</taxon>
        <taxon>Pleosporomycetidae</taxon>
        <taxon>Pleosporales</taxon>
        <taxon>Pleosporales incertae sedis</taxon>
        <taxon>Aaosphaeria</taxon>
    </lineage>
</organism>
<protein>
    <submittedName>
        <fullName evidence="2">Uncharacterized protein</fullName>
    </submittedName>
</protein>
<sequence>MAIQRGPDPDVTRVVDVSMQIRLQLLACTIASVMRCFLFRRARVGSAVADRLCRREEKKKGRQFTDGGANETCTMQGRDGTFPFTQKMSSLDTLYLSSVSIYPRHIK</sequence>
<evidence type="ECO:0000256" key="1">
    <source>
        <dbReference type="SAM" id="Phobius"/>
    </source>
</evidence>
<dbReference type="Proteomes" id="UP000799778">
    <property type="component" value="Unassembled WGS sequence"/>
</dbReference>
<keyword evidence="3" id="KW-1185">Reference proteome</keyword>
<feature type="transmembrane region" description="Helical" evidence="1">
    <location>
        <begin position="20"/>
        <end position="38"/>
    </location>
</feature>
<name>A0A6A5Y529_9PLEO</name>
<dbReference type="RefSeq" id="XP_033388290.1">
    <property type="nucleotide sequence ID" value="XM_033521010.1"/>
</dbReference>